<dbReference type="GO" id="GO:0003677">
    <property type="term" value="F:DNA binding"/>
    <property type="evidence" value="ECO:0007669"/>
    <property type="project" value="InterPro"/>
</dbReference>
<evidence type="ECO:0000313" key="3">
    <source>
        <dbReference type="Proteomes" id="UP000011841"/>
    </source>
</evidence>
<dbReference type="PATRIC" id="fig|1245469.3.peg.7348"/>
<dbReference type="EMBL" id="AP012603">
    <property type="protein sequence ID" value="BAM93157.1"/>
    <property type="molecule type" value="Genomic_DNA"/>
</dbReference>
<dbReference type="Pfam" id="PF01381">
    <property type="entry name" value="HTH_3"/>
    <property type="match status" value="1"/>
</dbReference>
<dbReference type="InterPro" id="IPR010982">
    <property type="entry name" value="Lambda_DNA-bd_dom_sf"/>
</dbReference>
<reference evidence="2 3" key="1">
    <citation type="journal article" date="2013" name="Appl. Environ. Microbiol.">
        <title>Genome analysis suggests that the soil oligotrophic bacterium Agromonas oligotrophica (Bradyrhizobium oligotrophicum) is a nitrogen-fixing symbiont of Aeschynomene indica.</title>
        <authorList>
            <person name="Okubo T."/>
            <person name="Fukushima S."/>
            <person name="Itakura M."/>
            <person name="Oshima K."/>
            <person name="Longtonglang A."/>
            <person name="Teaumroong N."/>
            <person name="Mitsui H."/>
            <person name="Hattori M."/>
            <person name="Hattori R."/>
            <person name="Hattori T."/>
            <person name="Minamisawa K."/>
        </authorList>
    </citation>
    <scope>NUCLEOTIDE SEQUENCE [LARGE SCALE GENOMIC DNA]</scope>
    <source>
        <strain evidence="2 3">S58</strain>
    </source>
</reference>
<dbReference type="SUPFAM" id="SSF47413">
    <property type="entry name" value="lambda repressor-like DNA-binding domains"/>
    <property type="match status" value="1"/>
</dbReference>
<gene>
    <name evidence="2" type="ORF">S58_71930</name>
</gene>
<dbReference type="Gene3D" id="1.10.260.40">
    <property type="entry name" value="lambda repressor-like DNA-binding domains"/>
    <property type="match status" value="1"/>
</dbReference>
<dbReference type="CDD" id="cd00093">
    <property type="entry name" value="HTH_XRE"/>
    <property type="match status" value="1"/>
</dbReference>
<organism evidence="2 3">
    <name type="scientific">Bradyrhizobium oligotrophicum S58</name>
    <dbReference type="NCBI Taxonomy" id="1245469"/>
    <lineage>
        <taxon>Bacteria</taxon>
        <taxon>Pseudomonadati</taxon>
        <taxon>Pseudomonadota</taxon>
        <taxon>Alphaproteobacteria</taxon>
        <taxon>Hyphomicrobiales</taxon>
        <taxon>Nitrobacteraceae</taxon>
        <taxon>Bradyrhizobium</taxon>
    </lineage>
</organism>
<proteinExistence type="predicted"/>
<dbReference type="eggNOG" id="COG1476">
    <property type="taxonomic scope" value="Bacteria"/>
</dbReference>
<dbReference type="PROSITE" id="PS50943">
    <property type="entry name" value="HTH_CROC1"/>
    <property type="match status" value="1"/>
</dbReference>
<dbReference type="STRING" id="1245469.S58_71930"/>
<evidence type="ECO:0000313" key="2">
    <source>
        <dbReference type="EMBL" id="BAM93157.1"/>
    </source>
</evidence>
<name>M4ZH41_9BRAD</name>
<dbReference type="AlphaFoldDB" id="M4ZH41"/>
<dbReference type="HOGENOM" id="CLU_2551636_0_0_5"/>
<dbReference type="Proteomes" id="UP000011841">
    <property type="component" value="Chromosome"/>
</dbReference>
<sequence>MAEHIGLTRASLANIEKGRQKIMLHQIYKIAEVLQVDSILDLAPPRFSMSVPDEPVVFAEAGMRDDLRAQAEQFVRRAPVRP</sequence>
<protein>
    <submittedName>
        <fullName evidence="2">XRE family transcriptional regulator</fullName>
    </submittedName>
</protein>
<dbReference type="KEGG" id="aol:S58_71930"/>
<accession>M4ZH41</accession>
<evidence type="ECO:0000259" key="1">
    <source>
        <dbReference type="PROSITE" id="PS50943"/>
    </source>
</evidence>
<keyword evidence="3" id="KW-1185">Reference proteome</keyword>
<dbReference type="InterPro" id="IPR001387">
    <property type="entry name" value="Cro/C1-type_HTH"/>
</dbReference>
<feature type="domain" description="HTH cro/C1-type" evidence="1">
    <location>
        <begin position="1"/>
        <end position="42"/>
    </location>
</feature>